<feature type="compositionally biased region" description="Acidic residues" evidence="1">
    <location>
        <begin position="494"/>
        <end position="507"/>
    </location>
</feature>
<dbReference type="Proteomes" id="UP000222788">
    <property type="component" value="Unassembled WGS sequence"/>
</dbReference>
<accession>A0A2C5X2Q4</accession>
<name>A0A2C5X2Q4_9PEZI</name>
<evidence type="ECO:0000313" key="2">
    <source>
        <dbReference type="EMBL" id="PHH52262.1"/>
    </source>
</evidence>
<reference evidence="2 3" key="1">
    <citation type="journal article" date="2013" name="Fungal Biol.">
        <title>Analysis of microsatellite markers in the genome of the plant pathogen Ceratocystis fimbriata.</title>
        <authorList>
            <person name="Simpson M.C."/>
            <person name="Wilken P.M."/>
            <person name="Coetzee M.P."/>
            <person name="Wingfield M.J."/>
            <person name="Wingfield B.D."/>
        </authorList>
    </citation>
    <scope>NUCLEOTIDE SEQUENCE [LARGE SCALE GENOMIC DNA]</scope>
    <source>
        <strain evidence="2 3">CBS 114723</strain>
    </source>
</reference>
<gene>
    <name evidence="2" type="ORF">CFIMG_003184RA</name>
</gene>
<feature type="region of interest" description="Disordered" evidence="1">
    <location>
        <begin position="170"/>
        <end position="214"/>
    </location>
</feature>
<evidence type="ECO:0000313" key="3">
    <source>
        <dbReference type="Proteomes" id="UP000222788"/>
    </source>
</evidence>
<dbReference type="EMBL" id="APWK03000073">
    <property type="protein sequence ID" value="PHH52262.1"/>
    <property type="molecule type" value="Genomic_DNA"/>
</dbReference>
<evidence type="ECO:0000256" key="1">
    <source>
        <dbReference type="SAM" id="MobiDB-lite"/>
    </source>
</evidence>
<protein>
    <submittedName>
        <fullName evidence="2">Uncharacterized protein</fullName>
    </submittedName>
</protein>
<dbReference type="AlphaFoldDB" id="A0A2C5X2Q4"/>
<feature type="region of interest" description="Disordered" evidence="1">
    <location>
        <begin position="490"/>
        <end position="544"/>
    </location>
</feature>
<keyword evidence="3" id="KW-1185">Reference proteome</keyword>
<reference evidence="2 3" key="2">
    <citation type="journal article" date="2013" name="IMA Fungus">
        <title>IMA Genome-F 1: Ceratocystis fimbriata: Draft nuclear genome sequence for the plant pathogen, Ceratocystis fimbriata.</title>
        <authorList>
            <person name="Wilken P.M."/>
            <person name="Steenkamp E.T."/>
            <person name="Wingfield M.J."/>
            <person name="de Beer Z.W."/>
            <person name="Wingfield B.D."/>
        </authorList>
    </citation>
    <scope>NUCLEOTIDE SEQUENCE [LARGE SCALE GENOMIC DNA]</scope>
    <source>
        <strain evidence="2 3">CBS 114723</strain>
    </source>
</reference>
<organism evidence="2 3">
    <name type="scientific">Ceratocystis fimbriata CBS 114723</name>
    <dbReference type="NCBI Taxonomy" id="1035309"/>
    <lineage>
        <taxon>Eukaryota</taxon>
        <taxon>Fungi</taxon>
        <taxon>Dikarya</taxon>
        <taxon>Ascomycota</taxon>
        <taxon>Pezizomycotina</taxon>
        <taxon>Sordariomycetes</taxon>
        <taxon>Hypocreomycetidae</taxon>
        <taxon>Microascales</taxon>
        <taxon>Ceratocystidaceae</taxon>
        <taxon>Ceratocystis</taxon>
    </lineage>
</organism>
<dbReference type="STRING" id="1035309.A0A2C5X2Q4"/>
<dbReference type="OrthoDB" id="5206740at2759"/>
<feature type="compositionally biased region" description="Low complexity" evidence="1">
    <location>
        <begin position="328"/>
        <end position="342"/>
    </location>
</feature>
<feature type="region of interest" description="Disordered" evidence="1">
    <location>
        <begin position="328"/>
        <end position="360"/>
    </location>
</feature>
<sequence length="544" mass="58207">MSAATIQQQQPLQLQTPAPRVLRPKLSLTTSLSVASRKSSLSHTAAMATQPLSPTALTALNTLSNKHVALSTSPQDAFLPQSQSLPQSESAIPMTAINTKAQTPYIITAYPETPMTCQQISPAAPQTAICLPNTMTFTPPLSAGPAEQRSVFTFTDASKTYPKLSINTQINSVGTHSPPQPSPPLYPRRVSADDVSSASLPSSHTPHHVRAGSLPYTHPRALHSILRNSPLPSAAQLQSQSQERRPSNRPPKHVGYNSPLEQTIVNRKYTVSHIDLLVADCSPSSPSMPGSLGCDTPIDPFTSNETRNGGMTPGPFEEMRRRIAGLAANSSPPTSRPAAPTSDANTATTPIVPKRREKKRQWRWTIGQDDETDLAEEEISGALVALRAAEEQTQKKARVLAAVVNPEASLNEPQPAVTEPTTPCPLAAPIQLQIPAPKRRRPVLSCSSTKSGLAKQTPTACLTAPILIGSQDTEMSDASSGYSVFESSMAGMDTDTDIDTEGDSGAEMDDKTPVAWSRAYSEETEEQPWSGRQDGPMMLPALLS</sequence>
<comment type="caution">
    <text evidence="2">The sequence shown here is derived from an EMBL/GenBank/DDBJ whole genome shotgun (WGS) entry which is preliminary data.</text>
</comment>
<proteinExistence type="predicted"/>
<feature type="region of interest" description="Disordered" evidence="1">
    <location>
        <begin position="233"/>
        <end position="258"/>
    </location>
</feature>
<feature type="compositionally biased region" description="Polar residues" evidence="1">
    <location>
        <begin position="194"/>
        <end position="204"/>
    </location>
</feature>